<dbReference type="EMBL" id="BARS01051663">
    <property type="protein sequence ID" value="GAG47556.1"/>
    <property type="molecule type" value="Genomic_DNA"/>
</dbReference>
<organism evidence="2">
    <name type="scientific">marine sediment metagenome</name>
    <dbReference type="NCBI Taxonomy" id="412755"/>
    <lineage>
        <taxon>unclassified sequences</taxon>
        <taxon>metagenomes</taxon>
        <taxon>ecological metagenomes</taxon>
    </lineage>
</organism>
<feature type="non-terminal residue" evidence="2">
    <location>
        <position position="1"/>
    </location>
</feature>
<reference evidence="2" key="1">
    <citation type="journal article" date="2014" name="Front. Microbiol.">
        <title>High frequency of phylogenetically diverse reductive dehalogenase-homologous genes in deep subseafloor sedimentary metagenomes.</title>
        <authorList>
            <person name="Kawai M."/>
            <person name="Futagami T."/>
            <person name="Toyoda A."/>
            <person name="Takaki Y."/>
            <person name="Nishi S."/>
            <person name="Hori S."/>
            <person name="Arai W."/>
            <person name="Tsubouchi T."/>
            <person name="Morono Y."/>
            <person name="Uchiyama I."/>
            <person name="Ito T."/>
            <person name="Fujiyama A."/>
            <person name="Inagaki F."/>
            <person name="Takami H."/>
        </authorList>
    </citation>
    <scope>NUCLEOTIDE SEQUENCE</scope>
    <source>
        <strain evidence="2">Expedition CK06-06</strain>
    </source>
</reference>
<dbReference type="SUPFAM" id="SSF51658">
    <property type="entry name" value="Xylose isomerase-like"/>
    <property type="match status" value="1"/>
</dbReference>
<evidence type="ECO:0000259" key="1">
    <source>
        <dbReference type="Pfam" id="PF01261"/>
    </source>
</evidence>
<protein>
    <recommendedName>
        <fullName evidence="1">Xylose isomerase-like TIM barrel domain-containing protein</fullName>
    </recommendedName>
</protein>
<dbReference type="InterPro" id="IPR036237">
    <property type="entry name" value="Xyl_isomerase-like_sf"/>
</dbReference>
<name>X0ZGT2_9ZZZZ</name>
<accession>X0ZGT2</accession>
<evidence type="ECO:0000313" key="2">
    <source>
        <dbReference type="EMBL" id="GAG47556.1"/>
    </source>
</evidence>
<sequence length="208" mass="23376">APHYFPDPPVRPKDPTERPRLRPELADWGRLLDGMRRLARMCARLGLVLAVENNWAYWDGIPPGADVSKLGAGDFLEYFCSSPDEWRALAEEVNEPALRLCLDPSHAVPYCHRKKDVEGRRRVLREYLARPGLIGHFHWNGSEIRSDRGRGDLHLAPGTGDLGKEFHAAIKARAQELPQPVTLEHFHGLAALDAELAYIESIPARPLS</sequence>
<dbReference type="Pfam" id="PF01261">
    <property type="entry name" value="AP_endonuc_2"/>
    <property type="match status" value="1"/>
</dbReference>
<dbReference type="InterPro" id="IPR013022">
    <property type="entry name" value="Xyl_isomerase-like_TIM-brl"/>
</dbReference>
<feature type="domain" description="Xylose isomerase-like TIM barrel" evidence="1">
    <location>
        <begin position="22"/>
        <end position="200"/>
    </location>
</feature>
<proteinExistence type="predicted"/>
<comment type="caution">
    <text evidence="2">The sequence shown here is derived from an EMBL/GenBank/DDBJ whole genome shotgun (WGS) entry which is preliminary data.</text>
</comment>
<dbReference type="AlphaFoldDB" id="X0ZGT2"/>
<dbReference type="Gene3D" id="3.20.20.150">
    <property type="entry name" value="Divalent-metal-dependent TIM barrel enzymes"/>
    <property type="match status" value="1"/>
</dbReference>
<gene>
    <name evidence="2" type="ORF">S01H1_76909</name>
</gene>